<evidence type="ECO:0000313" key="22">
    <source>
        <dbReference type="RefSeq" id="XP_033532978.1"/>
    </source>
</evidence>
<feature type="compositionally biased region" description="Polar residues" evidence="17">
    <location>
        <begin position="229"/>
        <end position="244"/>
    </location>
</feature>
<feature type="binding site" evidence="15">
    <location>
        <begin position="75"/>
        <end position="76"/>
    </location>
    <ligand>
        <name>GTP</name>
        <dbReference type="ChEBI" id="CHEBI:37565"/>
    </ligand>
</feature>
<reference evidence="20 22" key="1">
    <citation type="submission" date="2020-01" db="EMBL/GenBank/DDBJ databases">
        <authorList>
            <consortium name="DOE Joint Genome Institute"/>
            <person name="Haridas S."/>
            <person name="Albert R."/>
            <person name="Binder M."/>
            <person name="Bloem J."/>
            <person name="Labutti K."/>
            <person name="Salamov A."/>
            <person name="Andreopoulos B."/>
            <person name="Baker S.E."/>
            <person name="Barry K."/>
            <person name="Bills G."/>
            <person name="Bluhm B.H."/>
            <person name="Cannon C."/>
            <person name="Castanera R."/>
            <person name="Culley D.E."/>
            <person name="Daum C."/>
            <person name="Ezra D."/>
            <person name="Gonzalez J.B."/>
            <person name="Henrissat B."/>
            <person name="Kuo A."/>
            <person name="Liang C."/>
            <person name="Lipzen A."/>
            <person name="Lutzoni F."/>
            <person name="Magnuson J."/>
            <person name="Mondo S."/>
            <person name="Nolan M."/>
            <person name="Ohm R."/>
            <person name="Pangilinan J."/>
            <person name="Park H.-J."/>
            <person name="Ramirez L."/>
            <person name="Alfaro M."/>
            <person name="Sun H."/>
            <person name="Tritt A."/>
            <person name="Yoshinaga Y."/>
            <person name="Zwiers L.-H."/>
            <person name="Turgeon B.G."/>
            <person name="Goodwin S.B."/>
            <person name="Spatafora J.W."/>
            <person name="Crous P.W."/>
            <person name="Grigoriev I.V."/>
        </authorList>
    </citation>
    <scope>NUCLEOTIDE SEQUENCE</scope>
    <source>
        <strain evidence="20 22">CBS 781.70</strain>
    </source>
</reference>
<evidence type="ECO:0000256" key="7">
    <source>
        <dbReference type="ARBA" id="ARBA00022695"/>
    </source>
</evidence>
<evidence type="ECO:0000256" key="15">
    <source>
        <dbReference type="PIRSR" id="PIRSR028980-1"/>
    </source>
</evidence>
<dbReference type="RefSeq" id="XP_033532978.1">
    <property type="nucleotide sequence ID" value="XM_033677612.1"/>
</dbReference>
<comment type="cofactor">
    <cofactor evidence="16">
        <name>Mg(2+)</name>
        <dbReference type="ChEBI" id="CHEBI:18420"/>
    </cofactor>
    <text evidence="16">Binds 2 magnesium ions per subunit.</text>
</comment>
<dbReference type="AlphaFoldDB" id="A0A6G1FZR4"/>
<evidence type="ECO:0000256" key="12">
    <source>
        <dbReference type="ARBA" id="ARBA00032480"/>
    </source>
</evidence>
<comment type="function">
    <text evidence="1 14">Adds a GMP to the 5'-end of tRNA(His) after transcription and RNase P cleavage.</text>
</comment>
<evidence type="ECO:0000313" key="20">
    <source>
        <dbReference type="EMBL" id="KAF1811347.1"/>
    </source>
</evidence>
<protein>
    <recommendedName>
        <fullName evidence="4 14">tRNA(His) guanylyltransferase</fullName>
        <ecNumber evidence="3 14">2.7.7.79</ecNumber>
    </recommendedName>
    <alternativeName>
        <fullName evidence="12 14">tRNA-histidine guanylyltransferase</fullName>
    </alternativeName>
</protein>
<reference evidence="22" key="3">
    <citation type="submission" date="2025-04" db="UniProtKB">
        <authorList>
            <consortium name="RefSeq"/>
        </authorList>
    </citation>
    <scope>IDENTIFICATION</scope>
    <source>
        <strain evidence="22">CBS 781.70</strain>
    </source>
</reference>
<dbReference type="InterPro" id="IPR025845">
    <property type="entry name" value="Thg1_C_dom"/>
</dbReference>
<feature type="region of interest" description="Disordered" evidence="17">
    <location>
        <begin position="227"/>
        <end position="250"/>
    </location>
</feature>
<keyword evidence="8 14" id="KW-0479">Metal-binding</keyword>
<evidence type="ECO:0000259" key="19">
    <source>
        <dbReference type="Pfam" id="PF14413"/>
    </source>
</evidence>
<dbReference type="PANTHER" id="PTHR12729:SF6">
    <property type="entry name" value="TRNA(HIS) GUANYLYLTRANSFERASE-RELATED"/>
    <property type="match status" value="1"/>
</dbReference>
<feature type="binding site" evidence="16">
    <location>
        <position position="29"/>
    </location>
    <ligand>
        <name>Mg(2+)</name>
        <dbReference type="ChEBI" id="CHEBI:18420"/>
        <label>2</label>
        <note>catalytic</note>
    </ligand>
</feature>
<name>A0A6G1FZR4_9PEZI</name>
<evidence type="ECO:0000256" key="10">
    <source>
        <dbReference type="ARBA" id="ARBA00022842"/>
    </source>
</evidence>
<evidence type="ECO:0000256" key="1">
    <source>
        <dbReference type="ARBA" id="ARBA00002939"/>
    </source>
</evidence>
<keyword evidence="9 14" id="KW-0547">Nucleotide-binding</keyword>
<keyword evidence="7 14" id="KW-0548">Nucleotidyltransferase</keyword>
<comment type="catalytic activity">
    <reaction evidence="13 14">
        <text>a 5'-end ribonucleotide-tRNA(His) + GTP + ATP + H2O = a 5'-end phospho-guanosine-ribonucleotide-tRNA(His) + AMP + 2 diphosphate + H(+)</text>
        <dbReference type="Rhea" id="RHEA:54564"/>
        <dbReference type="Rhea" id="RHEA-COMP:14193"/>
        <dbReference type="Rhea" id="RHEA-COMP:14917"/>
        <dbReference type="ChEBI" id="CHEBI:15377"/>
        <dbReference type="ChEBI" id="CHEBI:15378"/>
        <dbReference type="ChEBI" id="CHEBI:30616"/>
        <dbReference type="ChEBI" id="CHEBI:33019"/>
        <dbReference type="ChEBI" id="CHEBI:37565"/>
        <dbReference type="ChEBI" id="CHEBI:138282"/>
        <dbReference type="ChEBI" id="CHEBI:141847"/>
        <dbReference type="ChEBI" id="CHEBI:456215"/>
        <dbReference type="EC" id="2.7.7.79"/>
    </reaction>
</comment>
<dbReference type="GeneID" id="54418182"/>
<evidence type="ECO:0000256" key="5">
    <source>
        <dbReference type="ARBA" id="ARBA00022679"/>
    </source>
</evidence>
<dbReference type="EMBL" id="ML975162">
    <property type="protein sequence ID" value="KAF1811347.1"/>
    <property type="molecule type" value="Genomic_DNA"/>
</dbReference>
<evidence type="ECO:0000256" key="17">
    <source>
        <dbReference type="SAM" id="MobiDB-lite"/>
    </source>
</evidence>
<evidence type="ECO:0000256" key="9">
    <source>
        <dbReference type="ARBA" id="ARBA00022741"/>
    </source>
</evidence>
<gene>
    <name evidence="20 22" type="ORF">P152DRAFT_438500</name>
</gene>
<feature type="domain" description="Thg1 C-terminal" evidence="19">
    <location>
        <begin position="140"/>
        <end position="267"/>
    </location>
</feature>
<feature type="binding site" evidence="16">
    <location>
        <position position="76"/>
    </location>
    <ligand>
        <name>Mg(2+)</name>
        <dbReference type="ChEBI" id="CHEBI:18420"/>
        <label>2</label>
        <note>catalytic</note>
    </ligand>
</feature>
<evidence type="ECO:0000256" key="2">
    <source>
        <dbReference type="ARBA" id="ARBA00010113"/>
    </source>
</evidence>
<dbReference type="PANTHER" id="PTHR12729">
    <property type="entry name" value="TRNA(HIS) GUANYLYLTRANSFERASE-RELATED"/>
    <property type="match status" value="1"/>
</dbReference>
<dbReference type="OrthoDB" id="62560at2759"/>
<feature type="binding site" evidence="16">
    <location>
        <position position="30"/>
    </location>
    <ligand>
        <name>Mg(2+)</name>
        <dbReference type="ChEBI" id="CHEBI:18420"/>
        <label>1</label>
        <note>catalytic</note>
    </ligand>
</feature>
<keyword evidence="11 14" id="KW-0342">GTP-binding</keyword>
<evidence type="ECO:0000256" key="6">
    <source>
        <dbReference type="ARBA" id="ARBA00022694"/>
    </source>
</evidence>
<dbReference type="Pfam" id="PF14413">
    <property type="entry name" value="Thg1C"/>
    <property type="match status" value="1"/>
</dbReference>
<evidence type="ECO:0000256" key="3">
    <source>
        <dbReference type="ARBA" id="ARBA00012511"/>
    </source>
</evidence>
<evidence type="ECO:0000256" key="8">
    <source>
        <dbReference type="ARBA" id="ARBA00022723"/>
    </source>
</evidence>
<proteinExistence type="inferred from homology"/>
<evidence type="ECO:0000256" key="14">
    <source>
        <dbReference type="PIRNR" id="PIRNR028980"/>
    </source>
</evidence>
<evidence type="ECO:0000256" key="4">
    <source>
        <dbReference type="ARBA" id="ARBA00015443"/>
    </source>
</evidence>
<dbReference type="Gene3D" id="3.30.70.3000">
    <property type="match status" value="1"/>
</dbReference>
<dbReference type="EC" id="2.7.7.79" evidence="3 14"/>
<evidence type="ECO:0000313" key="21">
    <source>
        <dbReference type="Proteomes" id="UP000504638"/>
    </source>
</evidence>
<organism evidence="20">
    <name type="scientific">Eremomyces bilateralis CBS 781.70</name>
    <dbReference type="NCBI Taxonomy" id="1392243"/>
    <lineage>
        <taxon>Eukaryota</taxon>
        <taxon>Fungi</taxon>
        <taxon>Dikarya</taxon>
        <taxon>Ascomycota</taxon>
        <taxon>Pezizomycotina</taxon>
        <taxon>Dothideomycetes</taxon>
        <taxon>Dothideomycetes incertae sedis</taxon>
        <taxon>Eremomycetales</taxon>
        <taxon>Eremomycetaceae</taxon>
        <taxon>Eremomyces</taxon>
    </lineage>
</organism>
<dbReference type="GO" id="GO:0008193">
    <property type="term" value="F:tRNA guanylyltransferase activity"/>
    <property type="evidence" value="ECO:0007669"/>
    <property type="project" value="UniProtKB-UniRule"/>
</dbReference>
<keyword evidence="10 14" id="KW-0460">Magnesium</keyword>
<keyword evidence="21" id="KW-1185">Reference proteome</keyword>
<evidence type="ECO:0000259" key="18">
    <source>
        <dbReference type="Pfam" id="PF04446"/>
    </source>
</evidence>
<dbReference type="GO" id="GO:0005525">
    <property type="term" value="F:GTP binding"/>
    <property type="evidence" value="ECO:0007669"/>
    <property type="project" value="UniProtKB-UniRule"/>
</dbReference>
<feature type="binding site" evidence="16">
    <location>
        <position position="29"/>
    </location>
    <ligand>
        <name>Mg(2+)</name>
        <dbReference type="ChEBI" id="CHEBI:18420"/>
        <label>1</label>
        <note>catalytic</note>
    </ligand>
</feature>
<dbReference type="GO" id="GO:0006400">
    <property type="term" value="P:tRNA modification"/>
    <property type="evidence" value="ECO:0007669"/>
    <property type="project" value="UniProtKB-UniRule"/>
</dbReference>
<dbReference type="InterPro" id="IPR007537">
    <property type="entry name" value="tRNAHis_GuaTrfase_Thg1"/>
</dbReference>
<dbReference type="Proteomes" id="UP000504638">
    <property type="component" value="Unplaced"/>
</dbReference>
<evidence type="ECO:0000256" key="16">
    <source>
        <dbReference type="PIRSR" id="PIRSR028980-2"/>
    </source>
</evidence>
<dbReference type="GO" id="GO:0000287">
    <property type="term" value="F:magnesium ion binding"/>
    <property type="evidence" value="ECO:0007669"/>
    <property type="project" value="UniProtKB-UniRule"/>
</dbReference>
<accession>A0A6G1FZR4</accession>
<keyword evidence="5 14" id="KW-0808">Transferase</keyword>
<feature type="domain" description="tRNAHis guanylyltransferase catalytic" evidence="18">
    <location>
        <begin position="6"/>
        <end position="136"/>
    </location>
</feature>
<comment type="similarity">
    <text evidence="2 14">Belongs to the tRNA(His) guanylyltransferase family.</text>
</comment>
<dbReference type="InterPro" id="IPR024956">
    <property type="entry name" value="tRNAHis_GuaTrfase_cat"/>
</dbReference>
<dbReference type="Pfam" id="PF04446">
    <property type="entry name" value="Thg1"/>
    <property type="match status" value="1"/>
</dbReference>
<dbReference type="InterPro" id="IPR038469">
    <property type="entry name" value="tRNAHis_GuaTrfase_Thg1_sf"/>
</dbReference>
<evidence type="ECO:0000256" key="11">
    <source>
        <dbReference type="ARBA" id="ARBA00023134"/>
    </source>
</evidence>
<dbReference type="FunFam" id="3.30.70.3000:FF:000001">
    <property type="entry name" value="tRNA(His) guanylyltransferase"/>
    <property type="match status" value="1"/>
</dbReference>
<reference evidence="22" key="2">
    <citation type="submission" date="2020-04" db="EMBL/GenBank/DDBJ databases">
        <authorList>
            <consortium name="NCBI Genome Project"/>
        </authorList>
    </citation>
    <scope>NUCLEOTIDE SEQUENCE</scope>
    <source>
        <strain evidence="22">CBS 781.70</strain>
    </source>
</reference>
<keyword evidence="6 14" id="KW-0819">tRNA processing</keyword>
<dbReference type="PIRSF" id="PIRSF028980">
    <property type="entry name" value="tRNAHis_guanylyltransferase"/>
    <property type="match status" value="1"/>
</dbReference>
<evidence type="ECO:0000256" key="13">
    <source>
        <dbReference type="ARBA" id="ARBA00047281"/>
    </source>
</evidence>
<sequence length="294" mass="33903">MANSKYEYVKTFEQPDNLLSRTWIVIRIDGRGFTKLCSRYGFEKPNDRRAIDLMNSAAQCVMKDIPDLLLAYGVSDEFSFLFHKDCTLFQRRSNKLVSTIVSTFTGYYVHLWTNFFPDKPLIPPLPSFDGRAVLYPDVTSLRDYFSWRQADCHINNLYNTSFWSLIQKAGLDARAAEKRLSGTVSKDKHEILYAECDGMNYNREPDVFKKGSVLYRSFELESRHALLGSSETSAPETPTPQSKTVAEKDRKRRLKATVAIEHIDIIQEDFWNQRPWILSGKTGRLPDDNAKEKS</sequence>
<feature type="binding site" evidence="16">
    <location>
        <position position="76"/>
    </location>
    <ligand>
        <name>Mg(2+)</name>
        <dbReference type="ChEBI" id="CHEBI:18420"/>
        <label>1</label>
        <note>catalytic</note>
    </ligand>
</feature>